<reference evidence="2" key="1">
    <citation type="submission" date="2018-09" db="EMBL/GenBank/DDBJ databases">
        <authorList>
            <person name="Zhu H."/>
        </authorList>
    </citation>
    <scope>NUCLEOTIDE SEQUENCE [LARGE SCALE GENOMIC DNA]</scope>
    <source>
        <strain evidence="2">K1W22B-1</strain>
    </source>
</reference>
<dbReference type="OrthoDB" id="5241786at2"/>
<accession>A0A3A5HCN4</accession>
<organism evidence="1 2">
    <name type="scientific">Nocardioides cavernaquae</name>
    <dbReference type="NCBI Taxonomy" id="2321396"/>
    <lineage>
        <taxon>Bacteria</taxon>
        <taxon>Bacillati</taxon>
        <taxon>Actinomycetota</taxon>
        <taxon>Actinomycetes</taxon>
        <taxon>Propionibacteriales</taxon>
        <taxon>Nocardioidaceae</taxon>
        <taxon>Nocardioides</taxon>
    </lineage>
</organism>
<comment type="caution">
    <text evidence="1">The sequence shown here is derived from an EMBL/GenBank/DDBJ whole genome shotgun (WGS) entry which is preliminary data.</text>
</comment>
<dbReference type="GO" id="GO:0005975">
    <property type="term" value="P:carbohydrate metabolic process"/>
    <property type="evidence" value="ECO:0007669"/>
    <property type="project" value="UniProtKB-ARBA"/>
</dbReference>
<proteinExistence type="predicted"/>
<dbReference type="Pfam" id="PF17957">
    <property type="entry name" value="Big_7"/>
    <property type="match status" value="3"/>
</dbReference>
<dbReference type="AlphaFoldDB" id="A0A3A5HCN4"/>
<dbReference type="Gene3D" id="2.60.40.10">
    <property type="entry name" value="Immunoglobulins"/>
    <property type="match status" value="3"/>
</dbReference>
<keyword evidence="2" id="KW-1185">Reference proteome</keyword>
<evidence type="ECO:0000313" key="2">
    <source>
        <dbReference type="Proteomes" id="UP000276542"/>
    </source>
</evidence>
<name>A0A3A5HCN4_9ACTN</name>
<dbReference type="Proteomes" id="UP000276542">
    <property type="component" value="Unassembled WGS sequence"/>
</dbReference>
<evidence type="ECO:0000313" key="1">
    <source>
        <dbReference type="EMBL" id="RJS47861.1"/>
    </source>
</evidence>
<dbReference type="InterPro" id="IPR013783">
    <property type="entry name" value="Ig-like_fold"/>
</dbReference>
<dbReference type="EMBL" id="QYRP01000002">
    <property type="protein sequence ID" value="RJS47861.1"/>
    <property type="molecule type" value="Genomic_DNA"/>
</dbReference>
<sequence length="597" mass="60068">MGRRWSAAAVLALGSVAFHPPQTSSATWSATTSSSATVRAASDWTVPTVAVRDPGSPLRNTVTITADAADADSSLASVVIEAQPSGGGTWTTLCTATGQPWSCSWDTRTVSDGGHLLRARATDSAGNAATSAVVSTAVANSLLVLLDNPGDPLRGNVPLSAHVYNAGILTLTTRIEYSVAGSDNWKTACSGLGSELTCTWSTGALTSQEYDLRAVAVVGTTTYASAVITDVLVDNTAPSVTLTDPGSPLRGTVTLAAAASDAHSGIATVVHQYAVTGSSTWLTACTATTSPWSCRFDTSTTADGSYGFRAVATDAAGNSTTSAVLAARSIDNTVSSVSVEDPGSYLAGVVTVGATANSTAGVASVRIQRAPSGTSTWTDLCTDTSATYSCSWDTRTETDGLYDLRALLVDGHGGTTISATVSGRRVDNSPLRGVDVQTVNGGASAGKPDAGDQLVLSYSTLVNPATITAGWTGSPLAVSLRLRDGGLLGLGGRGDTIDVLRSGSPVGLGSVLLGQEYVKSGKTVAFNATMTASTGTVGGVPATIITVTLGTVASGTGIRGGNPSTMVWTPSASATDISGTACATAPVTESGPLDRDY</sequence>
<gene>
    <name evidence="1" type="ORF">D4739_08610</name>
</gene>
<protein>
    <submittedName>
        <fullName evidence="1">Signal peptidase I</fullName>
    </submittedName>
</protein>